<gene>
    <name evidence="2" type="ORF">AVEN_171616_1</name>
</gene>
<evidence type="ECO:0000256" key="1">
    <source>
        <dbReference type="SAM" id="MobiDB-lite"/>
    </source>
</evidence>
<sequence>MVDPIGFTYLHFKIERFPKVHEISDNFYAKVEGFSNRAINSNRLPMHFCTRRFDRDIGQVSRSKRHNFPKTESGPLASPANQWPPSAGVNRLTCLNCSY</sequence>
<dbReference type="EMBL" id="BGPR01020980">
    <property type="protein sequence ID" value="GBN85833.1"/>
    <property type="molecule type" value="Genomic_DNA"/>
</dbReference>
<feature type="region of interest" description="Disordered" evidence="1">
    <location>
        <begin position="60"/>
        <end position="84"/>
    </location>
</feature>
<dbReference type="Proteomes" id="UP000499080">
    <property type="component" value="Unassembled WGS sequence"/>
</dbReference>
<proteinExistence type="predicted"/>
<accession>A0A4Y2SDD7</accession>
<reference evidence="2 3" key="1">
    <citation type="journal article" date="2019" name="Sci. Rep.">
        <title>Orb-weaving spider Araneus ventricosus genome elucidates the spidroin gene catalogue.</title>
        <authorList>
            <person name="Kono N."/>
            <person name="Nakamura H."/>
            <person name="Ohtoshi R."/>
            <person name="Moran D.A.P."/>
            <person name="Shinohara A."/>
            <person name="Yoshida Y."/>
            <person name="Fujiwara M."/>
            <person name="Mori M."/>
            <person name="Tomita M."/>
            <person name="Arakawa K."/>
        </authorList>
    </citation>
    <scope>NUCLEOTIDE SEQUENCE [LARGE SCALE GENOMIC DNA]</scope>
</reference>
<organism evidence="2 3">
    <name type="scientific">Araneus ventricosus</name>
    <name type="common">Orbweaver spider</name>
    <name type="synonym">Epeira ventricosa</name>
    <dbReference type="NCBI Taxonomy" id="182803"/>
    <lineage>
        <taxon>Eukaryota</taxon>
        <taxon>Metazoa</taxon>
        <taxon>Ecdysozoa</taxon>
        <taxon>Arthropoda</taxon>
        <taxon>Chelicerata</taxon>
        <taxon>Arachnida</taxon>
        <taxon>Araneae</taxon>
        <taxon>Araneomorphae</taxon>
        <taxon>Entelegynae</taxon>
        <taxon>Araneoidea</taxon>
        <taxon>Araneidae</taxon>
        <taxon>Araneus</taxon>
    </lineage>
</organism>
<name>A0A4Y2SDD7_ARAVE</name>
<evidence type="ECO:0000313" key="2">
    <source>
        <dbReference type="EMBL" id="GBN85833.1"/>
    </source>
</evidence>
<comment type="caution">
    <text evidence="2">The sequence shown here is derived from an EMBL/GenBank/DDBJ whole genome shotgun (WGS) entry which is preliminary data.</text>
</comment>
<dbReference type="AlphaFoldDB" id="A0A4Y2SDD7"/>
<evidence type="ECO:0000313" key="3">
    <source>
        <dbReference type="Proteomes" id="UP000499080"/>
    </source>
</evidence>
<protein>
    <submittedName>
        <fullName evidence="2">Uncharacterized protein</fullName>
    </submittedName>
</protein>
<keyword evidence="3" id="KW-1185">Reference proteome</keyword>